<keyword evidence="5" id="KW-0460">Magnesium</keyword>
<evidence type="ECO:0000256" key="4">
    <source>
        <dbReference type="ARBA" id="ARBA00047686"/>
    </source>
</evidence>
<accession>J0QZV3</accession>
<dbReference type="AlphaFoldDB" id="J0QZV3"/>
<comment type="catalytic activity">
    <reaction evidence="4 5">
        <text>dUTP + H2O = dUMP + diphosphate + H(+)</text>
        <dbReference type="Rhea" id="RHEA:10248"/>
        <dbReference type="ChEBI" id="CHEBI:15377"/>
        <dbReference type="ChEBI" id="CHEBI:15378"/>
        <dbReference type="ChEBI" id="CHEBI:33019"/>
        <dbReference type="ChEBI" id="CHEBI:61555"/>
        <dbReference type="ChEBI" id="CHEBI:246422"/>
        <dbReference type="EC" id="3.6.1.23"/>
    </reaction>
</comment>
<dbReference type="OrthoDB" id="9809956at2"/>
<keyword evidence="3 5" id="KW-0546">Nucleotide metabolism</keyword>
<evidence type="ECO:0000256" key="5">
    <source>
        <dbReference type="HAMAP-Rule" id="MF_00116"/>
    </source>
</evidence>
<evidence type="ECO:0000313" key="9">
    <source>
        <dbReference type="Proteomes" id="UP000008952"/>
    </source>
</evidence>
<comment type="pathway">
    <text evidence="5">Pyrimidine metabolism; dUMP biosynthesis; dUMP from dCTP (dUTP route): step 2/2.</text>
</comment>
<proteinExistence type="inferred from homology"/>
<comment type="similarity">
    <text evidence="1 5">Belongs to the dUTPase family.</text>
</comment>
<evidence type="ECO:0000313" key="8">
    <source>
        <dbReference type="EMBL" id="EJF91711.1"/>
    </source>
</evidence>
<feature type="region of interest" description="Disordered" evidence="6">
    <location>
        <begin position="136"/>
        <end position="156"/>
    </location>
</feature>
<comment type="caution">
    <text evidence="8">The sequence shown here is derived from an EMBL/GenBank/DDBJ whole genome shotgun (WGS) entry which is preliminary data.</text>
</comment>
<keyword evidence="2 5" id="KW-0378">Hydrolase</keyword>
<dbReference type="eggNOG" id="COG0756">
    <property type="taxonomic scope" value="Bacteria"/>
</dbReference>
<evidence type="ECO:0000256" key="3">
    <source>
        <dbReference type="ARBA" id="ARBA00023080"/>
    </source>
</evidence>
<evidence type="ECO:0000259" key="7">
    <source>
        <dbReference type="Pfam" id="PF00692"/>
    </source>
</evidence>
<feature type="binding site" evidence="5">
    <location>
        <position position="88"/>
    </location>
    <ligand>
        <name>substrate</name>
    </ligand>
</feature>
<reference evidence="8 9" key="1">
    <citation type="submission" date="2012-03" db="EMBL/GenBank/DDBJ databases">
        <title>The Genome Sequence of Bartonella tamiae Th239.</title>
        <authorList>
            <consortium name="The Broad Institute Genome Sequencing Platform"/>
            <consortium name="The Broad Institute Genome Sequencing Center for Infectious Disease"/>
            <person name="Feldgarden M."/>
            <person name="Kirby J."/>
            <person name="Kosoy M."/>
            <person name="Birtles R."/>
            <person name="Probert W.S."/>
            <person name="Chiaraviglio L."/>
            <person name="Young S.K."/>
            <person name="Zeng Q."/>
            <person name="Gargeya S."/>
            <person name="Fitzgerald M."/>
            <person name="Haas B."/>
            <person name="Abouelleil A."/>
            <person name="Alvarado L."/>
            <person name="Arachchi H.M."/>
            <person name="Berlin A."/>
            <person name="Chapman S.B."/>
            <person name="Gearin G."/>
            <person name="Goldberg J."/>
            <person name="Griggs A."/>
            <person name="Gujja S."/>
            <person name="Hansen M."/>
            <person name="Heiman D."/>
            <person name="Howarth C."/>
            <person name="Larimer J."/>
            <person name="Lui A."/>
            <person name="MacDonald P.J.P."/>
            <person name="McCowen C."/>
            <person name="Montmayeur A."/>
            <person name="Murphy C."/>
            <person name="Neiman D."/>
            <person name="Pearson M."/>
            <person name="Priest M."/>
            <person name="Roberts A."/>
            <person name="Saif S."/>
            <person name="Shea T."/>
            <person name="Sisk P."/>
            <person name="Stolte C."/>
            <person name="Sykes S."/>
            <person name="Wortman J."/>
            <person name="Nusbaum C."/>
            <person name="Birren B."/>
        </authorList>
    </citation>
    <scope>NUCLEOTIDE SEQUENCE [LARGE SCALE GENOMIC DNA]</scope>
    <source>
        <strain evidence="8 9">Th239</strain>
    </source>
</reference>
<gene>
    <name evidence="5" type="primary">dut</name>
    <name evidence="8" type="ORF">ME5_00090</name>
</gene>
<dbReference type="GO" id="GO:0046081">
    <property type="term" value="P:dUTP catabolic process"/>
    <property type="evidence" value="ECO:0007669"/>
    <property type="project" value="InterPro"/>
</dbReference>
<organism evidence="8 9">
    <name type="scientific">Bartonella tamiae Th239</name>
    <dbReference type="NCBI Taxonomy" id="1094558"/>
    <lineage>
        <taxon>Bacteria</taxon>
        <taxon>Pseudomonadati</taxon>
        <taxon>Pseudomonadota</taxon>
        <taxon>Alphaproteobacteria</taxon>
        <taxon>Hyphomicrobiales</taxon>
        <taxon>Bartonellaceae</taxon>
        <taxon>Bartonella</taxon>
    </lineage>
</organism>
<dbReference type="HOGENOM" id="CLU_068508_1_0_5"/>
<comment type="caution">
    <text evidence="5">Lacks conserved residue(s) required for the propagation of feature annotation.</text>
</comment>
<feature type="binding site" evidence="5">
    <location>
        <begin position="92"/>
        <end position="94"/>
    </location>
    <ligand>
        <name>substrate</name>
    </ligand>
</feature>
<dbReference type="InterPro" id="IPR008181">
    <property type="entry name" value="dUTPase"/>
</dbReference>
<dbReference type="GO" id="GO:0000287">
    <property type="term" value="F:magnesium ion binding"/>
    <property type="evidence" value="ECO:0007669"/>
    <property type="project" value="UniProtKB-UniRule"/>
</dbReference>
<dbReference type="RefSeq" id="WP_008037386.1">
    <property type="nucleotide sequence ID" value="NZ_JH725147.1"/>
</dbReference>
<feature type="binding site" evidence="5">
    <location>
        <begin position="75"/>
        <end position="77"/>
    </location>
    <ligand>
        <name>substrate</name>
    </ligand>
</feature>
<comment type="function">
    <text evidence="5">This enzyme is involved in nucleotide metabolism: it produces dUMP, the immediate precursor of thymidine nucleotides and it decreases the intracellular concentration of dUTP so that uracil cannot be incorporated into DNA.</text>
</comment>
<name>J0QZV3_9HYPH</name>
<feature type="domain" description="dUTPase-like" evidence="7">
    <location>
        <begin position="22"/>
        <end position="154"/>
    </location>
</feature>
<evidence type="ECO:0000256" key="6">
    <source>
        <dbReference type="SAM" id="MobiDB-lite"/>
    </source>
</evidence>
<dbReference type="NCBIfam" id="NF001862">
    <property type="entry name" value="PRK00601.1"/>
    <property type="match status" value="1"/>
</dbReference>
<dbReference type="PATRIC" id="fig|1094558.3.peg.93"/>
<sequence>MSHNTHHPKLFIRRLKHSHGLDLPHYATAGSAGMDLRAAILENEDLIIVPGKRLLVPTGLIFILPNGFEAQIRPRSGLAFNNGVTCLNTPGTIDCDYRGEIKVLLINLGDEPFVIKRGQRIAQAIIAPAPQILIEETTRQDETDRGTSGFGSTGIH</sequence>
<dbReference type="EMBL" id="AIMB01000001">
    <property type="protein sequence ID" value="EJF91711.1"/>
    <property type="molecule type" value="Genomic_DNA"/>
</dbReference>
<protein>
    <recommendedName>
        <fullName evidence="5">Deoxyuridine 5'-triphosphate nucleotidohydrolase</fullName>
        <shortName evidence="5">dUTPase</shortName>
        <ecNumber evidence="5">3.6.1.23</ecNumber>
    </recommendedName>
    <alternativeName>
        <fullName evidence="5">dUTP pyrophosphatase</fullName>
    </alternativeName>
</protein>
<comment type="cofactor">
    <cofactor evidence="5">
        <name>Mg(2+)</name>
        <dbReference type="ChEBI" id="CHEBI:18420"/>
    </cofactor>
</comment>
<keyword evidence="5" id="KW-0479">Metal-binding</keyword>
<dbReference type="InterPro" id="IPR036157">
    <property type="entry name" value="dUTPase-like_sf"/>
</dbReference>
<dbReference type="EC" id="3.6.1.23" evidence="5"/>
<keyword evidence="9" id="KW-1185">Reference proteome</keyword>
<dbReference type="NCBIfam" id="TIGR00576">
    <property type="entry name" value="dut"/>
    <property type="match status" value="1"/>
</dbReference>
<dbReference type="InterPro" id="IPR029054">
    <property type="entry name" value="dUTPase-like"/>
</dbReference>
<dbReference type="CDD" id="cd07557">
    <property type="entry name" value="trimeric_dUTPase"/>
    <property type="match status" value="1"/>
</dbReference>
<dbReference type="Pfam" id="PF00692">
    <property type="entry name" value="dUTPase"/>
    <property type="match status" value="1"/>
</dbReference>
<dbReference type="PANTHER" id="PTHR11241:SF0">
    <property type="entry name" value="DEOXYURIDINE 5'-TRIPHOSPHATE NUCLEOTIDOHYDROLASE"/>
    <property type="match status" value="1"/>
</dbReference>
<dbReference type="GO" id="GO:0004170">
    <property type="term" value="F:dUTP diphosphatase activity"/>
    <property type="evidence" value="ECO:0007669"/>
    <property type="project" value="UniProtKB-UniRule"/>
</dbReference>
<dbReference type="Gene3D" id="2.70.40.10">
    <property type="match status" value="1"/>
</dbReference>
<dbReference type="UniPathway" id="UPA00610">
    <property type="reaction ID" value="UER00666"/>
</dbReference>
<dbReference type="SUPFAM" id="SSF51283">
    <property type="entry name" value="dUTPase-like"/>
    <property type="match status" value="1"/>
</dbReference>
<dbReference type="Proteomes" id="UP000008952">
    <property type="component" value="Unassembled WGS sequence"/>
</dbReference>
<dbReference type="STRING" id="1094558.ME5_00090"/>
<dbReference type="GO" id="GO:0006226">
    <property type="term" value="P:dUMP biosynthetic process"/>
    <property type="evidence" value="ECO:0007669"/>
    <property type="project" value="UniProtKB-UniRule"/>
</dbReference>
<evidence type="ECO:0000256" key="2">
    <source>
        <dbReference type="ARBA" id="ARBA00022801"/>
    </source>
</evidence>
<dbReference type="InterPro" id="IPR033704">
    <property type="entry name" value="dUTPase_trimeric"/>
</dbReference>
<evidence type="ECO:0000256" key="1">
    <source>
        <dbReference type="ARBA" id="ARBA00006581"/>
    </source>
</evidence>
<feature type="compositionally biased region" description="Basic and acidic residues" evidence="6">
    <location>
        <begin position="136"/>
        <end position="145"/>
    </location>
</feature>
<dbReference type="HAMAP" id="MF_00116">
    <property type="entry name" value="dUTPase_bact"/>
    <property type="match status" value="1"/>
</dbReference>
<dbReference type="PANTHER" id="PTHR11241">
    <property type="entry name" value="DEOXYURIDINE 5'-TRIPHOSPHATE NUCLEOTIDOHYDROLASE"/>
    <property type="match status" value="1"/>
</dbReference>